<dbReference type="GO" id="GO:0005886">
    <property type="term" value="C:plasma membrane"/>
    <property type="evidence" value="ECO:0007669"/>
    <property type="project" value="UniProtKB-SubCell"/>
</dbReference>
<feature type="domain" description="Glycosyltransferase RgtA/B/C/D-like" evidence="9">
    <location>
        <begin position="75"/>
        <end position="235"/>
    </location>
</feature>
<proteinExistence type="predicted"/>
<dbReference type="OrthoDB" id="7830024at2"/>
<feature type="transmembrane region" description="Helical" evidence="8">
    <location>
        <begin position="216"/>
        <end position="237"/>
    </location>
</feature>
<dbReference type="KEGG" id="ptaw:DW352_16150"/>
<name>A0A345ZYC5_9HYPH</name>
<feature type="transmembrane region" description="Helical" evidence="8">
    <location>
        <begin position="30"/>
        <end position="48"/>
    </location>
</feature>
<feature type="transmembrane region" description="Helical" evidence="8">
    <location>
        <begin position="330"/>
        <end position="348"/>
    </location>
</feature>
<feature type="transmembrane region" description="Helical" evidence="8">
    <location>
        <begin position="305"/>
        <end position="324"/>
    </location>
</feature>
<feature type="transmembrane region" description="Helical" evidence="8">
    <location>
        <begin position="96"/>
        <end position="114"/>
    </location>
</feature>
<evidence type="ECO:0000259" key="9">
    <source>
        <dbReference type="Pfam" id="PF13231"/>
    </source>
</evidence>
<evidence type="ECO:0000256" key="3">
    <source>
        <dbReference type="ARBA" id="ARBA00022676"/>
    </source>
</evidence>
<evidence type="ECO:0000256" key="1">
    <source>
        <dbReference type="ARBA" id="ARBA00004651"/>
    </source>
</evidence>
<dbReference type="AlphaFoldDB" id="A0A345ZYC5"/>
<dbReference type="Pfam" id="PF13231">
    <property type="entry name" value="PMT_2"/>
    <property type="match status" value="1"/>
</dbReference>
<feature type="transmembrane region" description="Helical" evidence="8">
    <location>
        <begin position="271"/>
        <end position="293"/>
    </location>
</feature>
<dbReference type="GO" id="GO:0016763">
    <property type="term" value="F:pentosyltransferase activity"/>
    <property type="evidence" value="ECO:0007669"/>
    <property type="project" value="TreeGrafter"/>
</dbReference>
<evidence type="ECO:0000256" key="8">
    <source>
        <dbReference type="SAM" id="Phobius"/>
    </source>
</evidence>
<keyword evidence="7 8" id="KW-0472">Membrane</keyword>
<feature type="transmembrane region" description="Helical" evidence="8">
    <location>
        <begin position="69"/>
        <end position="90"/>
    </location>
</feature>
<gene>
    <name evidence="10" type="ORF">DW352_16150</name>
</gene>
<feature type="transmembrane region" description="Helical" evidence="8">
    <location>
        <begin position="360"/>
        <end position="381"/>
    </location>
</feature>
<keyword evidence="3" id="KW-0328">Glycosyltransferase</keyword>
<feature type="transmembrane region" description="Helical" evidence="8">
    <location>
        <begin position="174"/>
        <end position="204"/>
    </location>
</feature>
<comment type="subcellular location">
    <subcellularLocation>
        <location evidence="1">Cell membrane</location>
        <topology evidence="1">Multi-pass membrane protein</topology>
    </subcellularLocation>
</comment>
<evidence type="ECO:0000256" key="5">
    <source>
        <dbReference type="ARBA" id="ARBA00022692"/>
    </source>
</evidence>
<protein>
    <recommendedName>
        <fullName evidence="9">Glycosyltransferase RgtA/B/C/D-like domain-containing protein</fullName>
    </recommendedName>
</protein>
<keyword evidence="5 8" id="KW-0812">Transmembrane</keyword>
<organism evidence="10 11">
    <name type="scientific">Pseudolabrys taiwanensis</name>
    <dbReference type="NCBI Taxonomy" id="331696"/>
    <lineage>
        <taxon>Bacteria</taxon>
        <taxon>Pseudomonadati</taxon>
        <taxon>Pseudomonadota</taxon>
        <taxon>Alphaproteobacteria</taxon>
        <taxon>Hyphomicrobiales</taxon>
        <taxon>Xanthobacteraceae</taxon>
        <taxon>Pseudolabrys</taxon>
    </lineage>
</organism>
<dbReference type="EMBL" id="CP031417">
    <property type="protein sequence ID" value="AXK81922.1"/>
    <property type="molecule type" value="Genomic_DNA"/>
</dbReference>
<reference evidence="10 11" key="1">
    <citation type="submission" date="2018-07" db="EMBL/GenBank/DDBJ databases">
        <authorList>
            <person name="Quirk P.G."/>
            <person name="Krulwich T.A."/>
        </authorList>
    </citation>
    <scope>NUCLEOTIDE SEQUENCE [LARGE SCALE GENOMIC DNA]</scope>
    <source>
        <strain evidence="10 11">CC-BB4</strain>
    </source>
</reference>
<sequence length="511" mass="55415">MPLSAPFSAIRRLPALFRASLIDPVRADSTVLLSLAFYVAVWTAYGTIAKAPLGLHPDMVEIVAWSRDLSLGYLKHPPLAAWLVAAWFAVFPVTEWAYYLLAMLMPAVALWLAWKLSADYLDAEKRVVGLLLLMLVPFFNFHALKYNVNTVMMPLWAATTLAFLRSYRTSSLKWAALAGVCAAGAMLTKYWSVFLLAGLVVAALIDRRRMAYFKSLAPWVTVVAGAVVLAPHIVWLVDHHFAPFTYAMVVHGEKSLATTAVSAVGYIGGSIAYVAIPLVIVAVMAAFNPATFADMAWPQERERRLAALAFWLPFLLPALGAIVGRSEITSLWSMPAFTLLGVLLLSPPGVIVRAVDTQRLLVAAIVVPLAMLAASPGIAIMGQRKGPPAASAQAALLAHQVEQAWRQMTPAPLRFVGGEADLAYGVVTYAADRPRALTDMPPPDAAELARDGAAYVCMADDQNCRLKAAELAVKVPGSRTVESSIVRAFLRTPGQPQRYTLILVPPQFSRQ</sequence>
<keyword evidence="4" id="KW-0808">Transferase</keyword>
<evidence type="ECO:0000313" key="11">
    <source>
        <dbReference type="Proteomes" id="UP000254889"/>
    </source>
</evidence>
<evidence type="ECO:0000256" key="2">
    <source>
        <dbReference type="ARBA" id="ARBA00022475"/>
    </source>
</evidence>
<evidence type="ECO:0000256" key="4">
    <source>
        <dbReference type="ARBA" id="ARBA00022679"/>
    </source>
</evidence>
<dbReference type="PANTHER" id="PTHR33908">
    <property type="entry name" value="MANNOSYLTRANSFERASE YKCB-RELATED"/>
    <property type="match status" value="1"/>
</dbReference>
<keyword evidence="6 8" id="KW-1133">Transmembrane helix</keyword>
<evidence type="ECO:0000256" key="7">
    <source>
        <dbReference type="ARBA" id="ARBA00023136"/>
    </source>
</evidence>
<feature type="transmembrane region" description="Helical" evidence="8">
    <location>
        <begin position="126"/>
        <end position="144"/>
    </location>
</feature>
<dbReference type="Proteomes" id="UP000254889">
    <property type="component" value="Chromosome"/>
</dbReference>
<dbReference type="InterPro" id="IPR050297">
    <property type="entry name" value="LipidA_mod_glycosyltrf_83"/>
</dbReference>
<dbReference type="PANTHER" id="PTHR33908:SF9">
    <property type="entry name" value="BLL5595 PROTEIN"/>
    <property type="match status" value="1"/>
</dbReference>
<evidence type="ECO:0000256" key="6">
    <source>
        <dbReference type="ARBA" id="ARBA00022989"/>
    </source>
</evidence>
<keyword evidence="11" id="KW-1185">Reference proteome</keyword>
<accession>A0A345ZYC5</accession>
<dbReference type="GO" id="GO:0009103">
    <property type="term" value="P:lipopolysaccharide biosynthetic process"/>
    <property type="evidence" value="ECO:0007669"/>
    <property type="project" value="UniProtKB-ARBA"/>
</dbReference>
<evidence type="ECO:0000313" key="10">
    <source>
        <dbReference type="EMBL" id="AXK81922.1"/>
    </source>
</evidence>
<keyword evidence="2" id="KW-1003">Cell membrane</keyword>
<dbReference type="RefSeq" id="WP_115692301.1">
    <property type="nucleotide sequence ID" value="NZ_CP031417.1"/>
</dbReference>
<dbReference type="InterPro" id="IPR038731">
    <property type="entry name" value="RgtA/B/C-like"/>
</dbReference>